<dbReference type="NCBIfam" id="NF033546">
    <property type="entry name" value="transpos_IS21"/>
    <property type="match status" value="1"/>
</dbReference>
<dbReference type="InterPro" id="IPR036397">
    <property type="entry name" value="RNaseH_sf"/>
</dbReference>
<dbReference type="GO" id="GO:0003676">
    <property type="term" value="F:nucleic acid binding"/>
    <property type="evidence" value="ECO:0007669"/>
    <property type="project" value="InterPro"/>
</dbReference>
<comment type="similarity">
    <text evidence="1">Belongs to the transposase IS21/IS408/IS1162 family.</text>
</comment>
<dbReference type="PANTHER" id="PTHR35004">
    <property type="entry name" value="TRANSPOSASE RV3428C-RELATED"/>
    <property type="match status" value="1"/>
</dbReference>
<dbReference type="InterPro" id="IPR054353">
    <property type="entry name" value="IstA-like_C"/>
</dbReference>
<name>A0A0U9HM07_9BACT</name>
<dbReference type="PROSITE" id="PS50994">
    <property type="entry name" value="INTEGRASE"/>
    <property type="match status" value="1"/>
</dbReference>
<sequence>MTHPSIKITPKTGGKERVISMEDWVTIRNLKKKNPELGTRAIAKLVGVSRNTVKKALKADFYPQYERKTKASDEISVFHDFIKDSYLLKKQRVSVIIENLKSKGFKGSKSTVYRYVKENFSSIREDLSRKAFLRYETAPAEQMQYDWAEYEVLIGQSLVKLYVHCLIYGYSRYRVYDVTVDKTQSSIFSVLQDAFSEAGGVCRRLQVDNAVQFVADADIKKFRWNEGFLNFCGFYGIKPTRSLPYHPWSKGKVESPFYYLEEHFIKNNTFESITDFQIKLKEFQNAVNNKIHTTTKSTPFELFKKERQYLIEAKDCDIASRYKQTRKVTQDCLISYKGNRYSVSYHFAGKTVWILPQKGLKLRVYNQQGRVIAEHPISLQKGQIIMDKSHFKSSLYQHYSNFERLSYLFKERFCKYNKTEEFLTALKQQRNIQPRYHLAKIMDLMSYYQDESCISVMEECFKYRNFNLNFIKGLLMNEKQKEPVNLTQKASFKYEGMQQIKRNLKEYKLWQI</sequence>
<dbReference type="InterPro" id="IPR001584">
    <property type="entry name" value="Integrase_cat-core"/>
</dbReference>
<evidence type="ECO:0000313" key="4">
    <source>
        <dbReference type="Proteomes" id="UP000054976"/>
    </source>
</evidence>
<gene>
    <name evidence="3" type="ORF">TAGGR_1280</name>
</gene>
<dbReference type="InterPro" id="IPR012337">
    <property type="entry name" value="RNaseH-like_sf"/>
</dbReference>
<dbReference type="PANTHER" id="PTHR35004:SF7">
    <property type="entry name" value="INTEGRASE PROTEIN"/>
    <property type="match status" value="1"/>
</dbReference>
<protein>
    <submittedName>
        <fullName evidence="3">Transposase</fullName>
    </submittedName>
</protein>
<keyword evidence="4" id="KW-1185">Reference proteome</keyword>
<dbReference type="STRING" id="86166.TAGGR_1280"/>
<dbReference type="Gene3D" id="3.30.420.10">
    <property type="entry name" value="Ribonuclease H-like superfamily/Ribonuclease H"/>
    <property type="match status" value="1"/>
</dbReference>
<dbReference type="Pfam" id="PF22483">
    <property type="entry name" value="Mu-transpos_C_2"/>
    <property type="match status" value="1"/>
</dbReference>
<dbReference type="GO" id="GO:0015074">
    <property type="term" value="P:DNA integration"/>
    <property type="evidence" value="ECO:0007669"/>
    <property type="project" value="InterPro"/>
</dbReference>
<evidence type="ECO:0000259" key="2">
    <source>
        <dbReference type="PROSITE" id="PS50994"/>
    </source>
</evidence>
<evidence type="ECO:0000256" key="1">
    <source>
        <dbReference type="ARBA" id="ARBA00009277"/>
    </source>
</evidence>
<reference evidence="4" key="1">
    <citation type="submission" date="2016-01" db="EMBL/GenBank/DDBJ databases">
        <title>Draft genome sequence of Thermodesulfovibrio aggregans strain TGE-P1.</title>
        <authorList>
            <person name="Sekiguchi Y."/>
            <person name="Ohashi A."/>
            <person name="Matsuura N."/>
            <person name="Tourlousse M.D."/>
        </authorList>
    </citation>
    <scope>NUCLEOTIDE SEQUENCE [LARGE SCALE GENOMIC DNA]</scope>
    <source>
        <strain evidence="4">TGE-P1</strain>
    </source>
</reference>
<comment type="caution">
    <text evidence="3">The sequence shown here is derived from an EMBL/GenBank/DDBJ whole genome shotgun (WGS) entry which is preliminary data.</text>
</comment>
<dbReference type="Proteomes" id="UP000054976">
    <property type="component" value="Unassembled WGS sequence"/>
</dbReference>
<feature type="domain" description="Integrase catalytic" evidence="2">
    <location>
        <begin position="135"/>
        <end position="307"/>
    </location>
</feature>
<dbReference type="AlphaFoldDB" id="A0A0U9HM07"/>
<proteinExistence type="inferred from homology"/>
<dbReference type="SUPFAM" id="SSF53098">
    <property type="entry name" value="Ribonuclease H-like"/>
    <property type="match status" value="1"/>
</dbReference>
<evidence type="ECO:0000313" key="3">
    <source>
        <dbReference type="EMBL" id="GAQ94108.1"/>
    </source>
</evidence>
<accession>A0A0U9HM07</accession>
<organism evidence="3 4">
    <name type="scientific">Thermodesulfovibrio aggregans</name>
    <dbReference type="NCBI Taxonomy" id="86166"/>
    <lineage>
        <taxon>Bacteria</taxon>
        <taxon>Pseudomonadati</taxon>
        <taxon>Nitrospirota</taxon>
        <taxon>Thermodesulfovibrionia</taxon>
        <taxon>Thermodesulfovibrionales</taxon>
        <taxon>Thermodesulfovibrionaceae</taxon>
        <taxon>Thermodesulfovibrio</taxon>
    </lineage>
</organism>
<dbReference type="Pfam" id="PF00665">
    <property type="entry name" value="rve"/>
    <property type="match status" value="1"/>
</dbReference>
<dbReference type="EMBL" id="BCNO01000001">
    <property type="protein sequence ID" value="GAQ94108.1"/>
    <property type="molecule type" value="Genomic_DNA"/>
</dbReference>